<evidence type="ECO:0000313" key="5">
    <source>
        <dbReference type="Proteomes" id="UP000230093"/>
    </source>
</evidence>
<reference evidence="5" key="1">
    <citation type="submission" date="2017-09" db="EMBL/GenBank/DDBJ databases">
        <title>Depth-based differentiation of microbial function through sediment-hosted aquifers and enrichment of novel symbionts in the deep terrestrial subsurface.</title>
        <authorList>
            <person name="Probst A.J."/>
            <person name="Ladd B."/>
            <person name="Jarett J.K."/>
            <person name="Geller-Mcgrath D.E."/>
            <person name="Sieber C.M.K."/>
            <person name="Emerson J.B."/>
            <person name="Anantharaman K."/>
            <person name="Thomas B.C."/>
            <person name="Malmstrom R."/>
            <person name="Stieglmeier M."/>
            <person name="Klingl A."/>
            <person name="Woyke T."/>
            <person name="Ryan C.M."/>
            <person name="Banfield J.F."/>
        </authorList>
    </citation>
    <scope>NUCLEOTIDE SEQUENCE [LARGE SCALE GENOMIC DNA]</scope>
</reference>
<evidence type="ECO:0000259" key="3">
    <source>
        <dbReference type="Pfam" id="PF07992"/>
    </source>
</evidence>
<dbReference type="Proteomes" id="UP000230093">
    <property type="component" value="Unassembled WGS sequence"/>
</dbReference>
<feature type="domain" description="FAD/NAD(P)-binding" evidence="3">
    <location>
        <begin position="6"/>
        <end position="302"/>
    </location>
</feature>
<accession>A0A2H0W7W5</accession>
<name>A0A2H0W7W5_9BACT</name>
<proteinExistence type="predicted"/>
<comment type="caution">
    <text evidence="4">The sequence shown here is derived from an EMBL/GenBank/DDBJ whole genome shotgun (WGS) entry which is preliminary data.</text>
</comment>
<dbReference type="InterPro" id="IPR036188">
    <property type="entry name" value="FAD/NAD-bd_sf"/>
</dbReference>
<dbReference type="PANTHER" id="PTHR48105">
    <property type="entry name" value="THIOREDOXIN REDUCTASE 1-RELATED-RELATED"/>
    <property type="match status" value="1"/>
</dbReference>
<evidence type="ECO:0000256" key="1">
    <source>
        <dbReference type="ARBA" id="ARBA00022630"/>
    </source>
</evidence>
<evidence type="ECO:0000256" key="2">
    <source>
        <dbReference type="ARBA" id="ARBA00023002"/>
    </source>
</evidence>
<evidence type="ECO:0000313" key="4">
    <source>
        <dbReference type="EMBL" id="PIS08764.1"/>
    </source>
</evidence>
<dbReference type="PRINTS" id="PR00469">
    <property type="entry name" value="PNDRDTASEII"/>
</dbReference>
<dbReference type="AlphaFoldDB" id="A0A2H0W7W5"/>
<dbReference type="Pfam" id="PF07992">
    <property type="entry name" value="Pyr_redox_2"/>
    <property type="match status" value="1"/>
</dbReference>
<keyword evidence="1" id="KW-0285">Flavoprotein</keyword>
<dbReference type="InterPro" id="IPR023753">
    <property type="entry name" value="FAD/NAD-binding_dom"/>
</dbReference>
<gene>
    <name evidence="4" type="ORF">COT75_04755</name>
</gene>
<sequence>MTDNIYDLLIIGAGPAGLAASIYSSRYRLSNLVIGKLLGGELSLAHKIENYPGFLDISGFDLAQIWQKQVENLGAKVLLKEVGRLELTGEGENKSFKAYFSKNEYYQAKALIIATGSERRRLNIPGEEEYLGKGVSYCHTCDAPFFKEKTVVIIGGSDSAVSGAVHTAEFAKKVYLVYRKDKLRAEPAWINQWQQIEKQAKGETIYNTNVKEIIGDKTRITGVKLDKPYKGQEIISTDGVFIEIGGVPGTALVEPLGIKLDERGYVIVSEQMETNIPGLFSAGDMTNKSASFKQATWAIAQGAMAAASAYKYLKNTTAPAIRGI</sequence>
<dbReference type="Gene3D" id="3.50.50.60">
    <property type="entry name" value="FAD/NAD(P)-binding domain"/>
    <property type="match status" value="2"/>
</dbReference>
<keyword evidence="2" id="KW-0560">Oxidoreductase</keyword>
<dbReference type="SUPFAM" id="SSF51905">
    <property type="entry name" value="FAD/NAD(P)-binding domain"/>
    <property type="match status" value="1"/>
</dbReference>
<protein>
    <recommendedName>
        <fullName evidence="3">FAD/NAD(P)-binding domain-containing protein</fullName>
    </recommendedName>
</protein>
<dbReference type="InterPro" id="IPR050097">
    <property type="entry name" value="Ferredoxin-NADP_redctase_2"/>
</dbReference>
<dbReference type="GO" id="GO:0016491">
    <property type="term" value="F:oxidoreductase activity"/>
    <property type="evidence" value="ECO:0007669"/>
    <property type="project" value="UniProtKB-KW"/>
</dbReference>
<dbReference type="EMBL" id="PEZT01000028">
    <property type="protein sequence ID" value="PIS08764.1"/>
    <property type="molecule type" value="Genomic_DNA"/>
</dbReference>
<dbReference type="PRINTS" id="PR00368">
    <property type="entry name" value="FADPNR"/>
</dbReference>
<organism evidence="4 5">
    <name type="scientific">Candidatus Beckwithbacteria bacterium CG10_big_fil_rev_8_21_14_0_10_34_10</name>
    <dbReference type="NCBI Taxonomy" id="1974495"/>
    <lineage>
        <taxon>Bacteria</taxon>
        <taxon>Candidatus Beckwithiibacteriota</taxon>
    </lineage>
</organism>